<sequence length="73" mass="8178">MSAEIAKVINDGLCYYEEELWTEYEPGEYKTLNVISQEEFQSLTPSSTPQVGHQEVPPAPVSIQTPASRPIPR</sequence>
<dbReference type="Proteomes" id="UP000593567">
    <property type="component" value="Unassembled WGS sequence"/>
</dbReference>
<comment type="caution">
    <text evidence="2">The sequence shown here is derived from an EMBL/GenBank/DDBJ whole genome shotgun (WGS) entry which is preliminary data.</text>
</comment>
<feature type="compositionally biased region" description="Polar residues" evidence="1">
    <location>
        <begin position="41"/>
        <end position="51"/>
    </location>
</feature>
<gene>
    <name evidence="2" type="ORF">EB796_004884</name>
</gene>
<accession>A0A7J7KH44</accession>
<name>A0A7J7KH44_BUGNE</name>
<dbReference type="AlphaFoldDB" id="A0A7J7KH44"/>
<dbReference type="OrthoDB" id="340227at2759"/>
<proteinExistence type="predicted"/>
<evidence type="ECO:0000313" key="3">
    <source>
        <dbReference type="Proteomes" id="UP000593567"/>
    </source>
</evidence>
<organism evidence="2 3">
    <name type="scientific">Bugula neritina</name>
    <name type="common">Brown bryozoan</name>
    <name type="synonym">Sertularia neritina</name>
    <dbReference type="NCBI Taxonomy" id="10212"/>
    <lineage>
        <taxon>Eukaryota</taxon>
        <taxon>Metazoa</taxon>
        <taxon>Spiralia</taxon>
        <taxon>Lophotrochozoa</taxon>
        <taxon>Bryozoa</taxon>
        <taxon>Gymnolaemata</taxon>
        <taxon>Cheilostomatida</taxon>
        <taxon>Flustrina</taxon>
        <taxon>Buguloidea</taxon>
        <taxon>Bugulidae</taxon>
        <taxon>Bugula</taxon>
    </lineage>
</organism>
<feature type="region of interest" description="Disordered" evidence="1">
    <location>
        <begin position="41"/>
        <end position="73"/>
    </location>
</feature>
<evidence type="ECO:0000313" key="2">
    <source>
        <dbReference type="EMBL" id="KAF6036806.1"/>
    </source>
</evidence>
<reference evidence="2" key="1">
    <citation type="submission" date="2020-06" db="EMBL/GenBank/DDBJ databases">
        <title>Draft genome of Bugula neritina, a colonial animal packing powerful symbionts and potential medicines.</title>
        <authorList>
            <person name="Rayko M."/>
        </authorList>
    </citation>
    <scope>NUCLEOTIDE SEQUENCE [LARGE SCALE GENOMIC DNA]</scope>
    <source>
        <strain evidence="2">Kwan_BN1</strain>
    </source>
</reference>
<protein>
    <submittedName>
        <fullName evidence="2">LARP1</fullName>
    </submittedName>
</protein>
<dbReference type="EMBL" id="VXIV02000668">
    <property type="protein sequence ID" value="KAF6036806.1"/>
    <property type="molecule type" value="Genomic_DNA"/>
</dbReference>
<evidence type="ECO:0000256" key="1">
    <source>
        <dbReference type="SAM" id="MobiDB-lite"/>
    </source>
</evidence>
<keyword evidence="3" id="KW-1185">Reference proteome</keyword>